<protein>
    <recommendedName>
        <fullName evidence="7">DNA-directed RNA polymerase III subunit</fullName>
    </recommendedName>
</protein>
<evidence type="ECO:0000256" key="2">
    <source>
        <dbReference type="ARBA" id="ARBA00008352"/>
    </source>
</evidence>
<evidence type="ECO:0000256" key="4">
    <source>
        <dbReference type="SAM" id="MobiDB-lite"/>
    </source>
</evidence>
<dbReference type="Proteomes" id="UP000237631">
    <property type="component" value="Unassembled WGS sequence"/>
</dbReference>
<dbReference type="PANTHER" id="PTHR15367:SF2">
    <property type="entry name" value="DNA-DIRECTED RNA POLYMERASE III SUBUNIT"/>
    <property type="match status" value="1"/>
</dbReference>
<dbReference type="AlphaFoldDB" id="A0A2S6CCD6"/>
<feature type="region of interest" description="Disordered" evidence="4">
    <location>
        <begin position="331"/>
        <end position="355"/>
    </location>
</feature>
<feature type="compositionally biased region" description="Acidic residues" evidence="4">
    <location>
        <begin position="256"/>
        <end position="292"/>
    </location>
</feature>
<evidence type="ECO:0008006" key="7">
    <source>
        <dbReference type="Google" id="ProtNLM"/>
    </source>
</evidence>
<name>A0A2S6CCD6_9PEZI</name>
<organism evidence="5 6">
    <name type="scientific">Cercospora berteroae</name>
    <dbReference type="NCBI Taxonomy" id="357750"/>
    <lineage>
        <taxon>Eukaryota</taxon>
        <taxon>Fungi</taxon>
        <taxon>Dikarya</taxon>
        <taxon>Ascomycota</taxon>
        <taxon>Pezizomycotina</taxon>
        <taxon>Dothideomycetes</taxon>
        <taxon>Dothideomycetidae</taxon>
        <taxon>Mycosphaerellales</taxon>
        <taxon>Mycosphaerellaceae</taxon>
        <taxon>Cercospora</taxon>
    </lineage>
</organism>
<accession>A0A2S6CCD6</accession>
<dbReference type="InterPro" id="IPR024661">
    <property type="entry name" value="RNA_pol_III_Rpc31"/>
</dbReference>
<keyword evidence="3" id="KW-0539">Nucleus</keyword>
<feature type="region of interest" description="Disordered" evidence="4">
    <location>
        <begin position="170"/>
        <end position="292"/>
    </location>
</feature>
<comment type="subcellular location">
    <subcellularLocation>
        <location evidence="1">Nucleus</location>
    </subcellularLocation>
</comment>
<dbReference type="GO" id="GO:0006383">
    <property type="term" value="P:transcription by RNA polymerase III"/>
    <property type="evidence" value="ECO:0007669"/>
    <property type="project" value="InterPro"/>
</dbReference>
<comment type="caution">
    <text evidence="5">The sequence shown here is derived from an EMBL/GenBank/DDBJ whole genome shotgun (WGS) entry which is preliminary data.</text>
</comment>
<evidence type="ECO:0000313" key="6">
    <source>
        <dbReference type="Proteomes" id="UP000237631"/>
    </source>
</evidence>
<dbReference type="Pfam" id="PF11705">
    <property type="entry name" value="RNA_pol_3_Rpc31"/>
    <property type="match status" value="1"/>
</dbReference>
<feature type="compositionally biased region" description="Acidic residues" evidence="4">
    <location>
        <begin position="225"/>
        <end position="239"/>
    </location>
</feature>
<evidence type="ECO:0000313" key="5">
    <source>
        <dbReference type="EMBL" id="PPJ57401.1"/>
    </source>
</evidence>
<dbReference type="STRING" id="357750.A0A2S6CCD6"/>
<comment type="similarity">
    <text evidence="2">Belongs to the eukaryotic RPC7 RNA polymerase subunit family.</text>
</comment>
<sequence>MFRGGRGGGRAGGAGRIGAKDFEIEADLEDEITAYQNEIGDGDDEWTKTLYPEMKVYLAPPPTDREKKLVGYFRQHRSAMRNGPFFMDGPTSGKRNAAEFNAFEDVASYANKRIRRTGGMPNLKKLPIVKELLPRELWDVISDGEEKEDGEAPKKNLNFLKKKRLDKLAQFDDDVDESADKDDDDELNENEDGGEDDVEELRDDDFSEDDDDLGNDYNAEQYFDNGDDIDDEGDGDGGGEDACAPTPAATGSLPVEEQEDEADEEPEVPNEENELPPFDEAELVGEFNPIDESETTELITSIRCENRYRDPFSATLRAADAADYLLRRRRELEGKHTMKPMGGSTPGDSSKKRHYVRRFEKRERIIDAELSHKAMFSAKGRGRRVLQGPSQKRRN</sequence>
<dbReference type="EMBL" id="PNEN01000495">
    <property type="protein sequence ID" value="PPJ57401.1"/>
    <property type="molecule type" value="Genomic_DNA"/>
</dbReference>
<evidence type="ECO:0000256" key="1">
    <source>
        <dbReference type="ARBA" id="ARBA00004123"/>
    </source>
</evidence>
<keyword evidence="6" id="KW-1185">Reference proteome</keyword>
<evidence type="ECO:0000256" key="3">
    <source>
        <dbReference type="ARBA" id="ARBA00023242"/>
    </source>
</evidence>
<reference evidence="6" key="1">
    <citation type="journal article" date="2017" name="bioRxiv">
        <title>Conservation of a gene cluster reveals novel cercosporin biosynthetic mechanisms and extends production to the genus Colletotrichum.</title>
        <authorList>
            <person name="de Jonge R."/>
            <person name="Ebert M.K."/>
            <person name="Huitt-Roehl C.R."/>
            <person name="Pal P."/>
            <person name="Suttle J.C."/>
            <person name="Spanner R.E."/>
            <person name="Neubauer J.D."/>
            <person name="Jurick W.M.II."/>
            <person name="Stott K.A."/>
            <person name="Secor G.A."/>
            <person name="Thomma B.P.H.J."/>
            <person name="Van de Peer Y."/>
            <person name="Townsend C.A."/>
            <person name="Bolton M.D."/>
        </authorList>
    </citation>
    <scope>NUCLEOTIDE SEQUENCE [LARGE SCALE GENOMIC DNA]</scope>
    <source>
        <strain evidence="6">CBS538.71</strain>
    </source>
</reference>
<gene>
    <name evidence="5" type="ORF">CBER1_01399</name>
</gene>
<feature type="compositionally biased region" description="Acidic residues" evidence="4">
    <location>
        <begin position="171"/>
        <end position="214"/>
    </location>
</feature>
<dbReference type="GO" id="GO:0005666">
    <property type="term" value="C:RNA polymerase III complex"/>
    <property type="evidence" value="ECO:0007669"/>
    <property type="project" value="TreeGrafter"/>
</dbReference>
<dbReference type="OrthoDB" id="5377312at2759"/>
<proteinExistence type="inferred from homology"/>
<dbReference type="PANTHER" id="PTHR15367">
    <property type="entry name" value="DNA-DIRECTED RNA POLYMERASE III"/>
    <property type="match status" value="1"/>
</dbReference>